<organism evidence="1 2">
    <name type="scientific">Pseudomonas citronellolis</name>
    <dbReference type="NCBI Taxonomy" id="53408"/>
    <lineage>
        <taxon>Bacteria</taxon>
        <taxon>Pseudomonadati</taxon>
        <taxon>Pseudomonadota</taxon>
        <taxon>Gammaproteobacteria</taxon>
        <taxon>Pseudomonadales</taxon>
        <taxon>Pseudomonadaceae</taxon>
        <taxon>Pseudomonas</taxon>
    </lineage>
</organism>
<protein>
    <submittedName>
        <fullName evidence="1">AlpA family phage regulatory protein</fullName>
    </submittedName>
</protein>
<proteinExistence type="predicted"/>
<dbReference type="Proteomes" id="UP001220662">
    <property type="component" value="Unassembled WGS sequence"/>
</dbReference>
<evidence type="ECO:0000313" key="1">
    <source>
        <dbReference type="EMBL" id="MDF3840983.1"/>
    </source>
</evidence>
<dbReference type="Pfam" id="PF05930">
    <property type="entry name" value="Phage_AlpA"/>
    <property type="match status" value="1"/>
</dbReference>
<comment type="caution">
    <text evidence="1">The sequence shown here is derived from an EMBL/GenBank/DDBJ whole genome shotgun (WGS) entry which is preliminary data.</text>
</comment>
<accession>A0AAW6P0N7</accession>
<evidence type="ECO:0000313" key="2">
    <source>
        <dbReference type="Proteomes" id="UP001220662"/>
    </source>
</evidence>
<dbReference type="RefSeq" id="WP_081609350.1">
    <property type="nucleotide sequence ID" value="NZ_JARJLR010000094.1"/>
</dbReference>
<sequence>MQTQSTKSLRPAQAAEFLGISHATLWRWLKERPDFPRPRKIGARTTIWIVAELEQWRDAQAHQ</sequence>
<dbReference type="InterPro" id="IPR009061">
    <property type="entry name" value="DNA-bd_dom_put_sf"/>
</dbReference>
<dbReference type="EMBL" id="JARJLR010000094">
    <property type="protein sequence ID" value="MDF3840983.1"/>
    <property type="molecule type" value="Genomic_DNA"/>
</dbReference>
<name>A0AAW6P0N7_9PSED</name>
<gene>
    <name evidence="1" type="ORF">P3W55_04595</name>
</gene>
<dbReference type="SUPFAM" id="SSF46955">
    <property type="entry name" value="Putative DNA-binding domain"/>
    <property type="match status" value="1"/>
</dbReference>
<dbReference type="AlphaFoldDB" id="A0AAW6P0N7"/>
<dbReference type="InterPro" id="IPR010260">
    <property type="entry name" value="AlpA"/>
</dbReference>
<dbReference type="Gene3D" id="1.10.238.160">
    <property type="match status" value="1"/>
</dbReference>
<reference evidence="1" key="1">
    <citation type="submission" date="2023-03" db="EMBL/GenBank/DDBJ databases">
        <title>Draft assemblies of triclosan tolerant bacteria isolated from returned activated sludge.</title>
        <authorList>
            <person name="Van Hamelsveld S."/>
        </authorList>
    </citation>
    <scope>NUCLEOTIDE SEQUENCE</scope>
    <source>
        <strain evidence="1">GW210015_S63</strain>
    </source>
</reference>